<dbReference type="RefSeq" id="XP_027620425.1">
    <property type="nucleotide sequence ID" value="XM_027764624.1"/>
</dbReference>
<name>A0A401H525_9APHY</name>
<feature type="region of interest" description="Disordered" evidence="1">
    <location>
        <begin position="261"/>
        <end position="334"/>
    </location>
</feature>
<evidence type="ECO:0000256" key="1">
    <source>
        <dbReference type="SAM" id="MobiDB-lite"/>
    </source>
</evidence>
<dbReference type="OrthoDB" id="3066495at2759"/>
<accession>A0A401H525</accession>
<evidence type="ECO:0000313" key="3">
    <source>
        <dbReference type="Proteomes" id="UP000287166"/>
    </source>
</evidence>
<evidence type="ECO:0000313" key="2">
    <source>
        <dbReference type="EMBL" id="GBE89512.1"/>
    </source>
</evidence>
<dbReference type="InParanoid" id="A0A401H525"/>
<comment type="caution">
    <text evidence="2">The sequence shown here is derived from an EMBL/GenBank/DDBJ whole genome shotgun (WGS) entry which is preliminary data.</text>
</comment>
<dbReference type="GeneID" id="38786429"/>
<dbReference type="STRING" id="139825.A0A401H525"/>
<feature type="compositionally biased region" description="Low complexity" evidence="1">
    <location>
        <begin position="318"/>
        <end position="334"/>
    </location>
</feature>
<proteinExistence type="predicted"/>
<reference evidence="2 3" key="1">
    <citation type="journal article" date="2018" name="Sci. Rep.">
        <title>Genome sequence of the cauliflower mushroom Sparassis crispa (Hanabiratake) and its association with beneficial usage.</title>
        <authorList>
            <person name="Kiyama R."/>
            <person name="Furutani Y."/>
            <person name="Kawaguchi K."/>
            <person name="Nakanishi T."/>
        </authorList>
    </citation>
    <scope>NUCLEOTIDE SEQUENCE [LARGE SCALE GENOMIC DNA]</scope>
</reference>
<protein>
    <submittedName>
        <fullName evidence="2">Uncharacterized protein</fullName>
    </submittedName>
</protein>
<gene>
    <name evidence="2" type="ORF">SCP_1601740</name>
</gene>
<dbReference type="Proteomes" id="UP000287166">
    <property type="component" value="Unassembled WGS sequence"/>
</dbReference>
<dbReference type="EMBL" id="BFAD01000016">
    <property type="protein sequence ID" value="GBE89512.1"/>
    <property type="molecule type" value="Genomic_DNA"/>
</dbReference>
<dbReference type="AlphaFoldDB" id="A0A401H525"/>
<keyword evidence="3" id="KW-1185">Reference proteome</keyword>
<organism evidence="2 3">
    <name type="scientific">Sparassis crispa</name>
    <dbReference type="NCBI Taxonomy" id="139825"/>
    <lineage>
        <taxon>Eukaryota</taxon>
        <taxon>Fungi</taxon>
        <taxon>Dikarya</taxon>
        <taxon>Basidiomycota</taxon>
        <taxon>Agaricomycotina</taxon>
        <taxon>Agaricomycetes</taxon>
        <taxon>Polyporales</taxon>
        <taxon>Sparassidaceae</taxon>
        <taxon>Sparassis</taxon>
    </lineage>
</organism>
<feature type="compositionally biased region" description="Polar residues" evidence="1">
    <location>
        <begin position="300"/>
        <end position="309"/>
    </location>
</feature>
<sequence length="426" mass="47667">MEKHCLKLINYACLKESPEVQLDAFKSIISLTTRFPGLRALFVRHVDTRVDNLWSVPERNRTHEWEFFRKFAIFCLFPNAIANTLEAVRPRKLGRLLHSSRAVVESLISICKEDSGLSKLTAVRSLAGILEMPDFWSVENNYSLQCYIARQLLDVIVQLIEDTRNDVGFLEVEPVDHVDAGIDLEGIDMLASATLFGVQRWVRVGLVKDLGSECWYESFLRLIEVLRSLNAEEGLKLSYSRAIQDWTSFFKEFSDGPLPESLPGEYEIPAPIRLPETNPDNNAHGRWTRAVKNPRIANDSPLSQTSTYTEEVPPIDCSSVHESSSSSETLSSDASLGEASASAILADTSHTPSEGAARADGSDVYLTPLVVVPPSSAYLVKQDMAEAQSSFEQLYHAPKENSIHLGIDQLSRSFTNRRFASHLRHN</sequence>